<keyword evidence="8" id="KW-0460">Magnesium</keyword>
<evidence type="ECO:0000313" key="11">
    <source>
        <dbReference type="EMBL" id="RUL88095.1"/>
    </source>
</evidence>
<dbReference type="PANTHER" id="PTHR10210:SF41">
    <property type="entry name" value="RIBOSE-PHOSPHATE PYROPHOSPHOKINASE 1, CHLOROPLASTIC"/>
    <property type="match status" value="1"/>
</dbReference>
<keyword evidence="7" id="KW-0067">ATP-binding</keyword>
<dbReference type="GO" id="GO:0005524">
    <property type="term" value="F:ATP binding"/>
    <property type="evidence" value="ECO:0007669"/>
    <property type="project" value="UniProtKB-KW"/>
</dbReference>
<evidence type="ECO:0000259" key="10">
    <source>
        <dbReference type="Pfam" id="PF13793"/>
    </source>
</evidence>
<evidence type="ECO:0000256" key="3">
    <source>
        <dbReference type="ARBA" id="ARBA00022723"/>
    </source>
</evidence>
<name>A0A432MLT0_9BACT</name>
<proteinExistence type="predicted"/>
<keyword evidence="3" id="KW-0479">Metal-binding</keyword>
<dbReference type="FunFam" id="3.40.50.2020:FF:000007">
    <property type="entry name" value="Ribose-phosphate pyrophosphokinase"/>
    <property type="match status" value="1"/>
</dbReference>
<accession>A0A432MLT0</accession>
<evidence type="ECO:0000256" key="9">
    <source>
        <dbReference type="ARBA" id="ARBA00049535"/>
    </source>
</evidence>
<dbReference type="NCBIfam" id="NF002320">
    <property type="entry name" value="PRK01259.1"/>
    <property type="match status" value="1"/>
</dbReference>
<dbReference type="OrthoDB" id="9777067at2"/>
<dbReference type="InterPro" id="IPR029057">
    <property type="entry name" value="PRTase-like"/>
</dbReference>
<evidence type="ECO:0000256" key="6">
    <source>
        <dbReference type="ARBA" id="ARBA00022777"/>
    </source>
</evidence>
<dbReference type="GO" id="GO:0002189">
    <property type="term" value="C:ribose phosphate diphosphokinase complex"/>
    <property type="evidence" value="ECO:0007669"/>
    <property type="project" value="TreeGrafter"/>
</dbReference>
<dbReference type="CDD" id="cd06223">
    <property type="entry name" value="PRTases_typeI"/>
    <property type="match status" value="1"/>
</dbReference>
<dbReference type="PANTHER" id="PTHR10210">
    <property type="entry name" value="RIBOSE-PHOSPHATE DIPHOSPHOKINASE FAMILY MEMBER"/>
    <property type="match status" value="1"/>
</dbReference>
<dbReference type="GO" id="GO:0016301">
    <property type="term" value="F:kinase activity"/>
    <property type="evidence" value="ECO:0007669"/>
    <property type="project" value="UniProtKB-KW"/>
</dbReference>
<feature type="domain" description="Ribose-phosphate pyrophosphokinase N-terminal" evidence="10">
    <location>
        <begin position="19"/>
        <end position="135"/>
    </location>
</feature>
<dbReference type="Pfam" id="PF13793">
    <property type="entry name" value="Pribosyltran_N"/>
    <property type="match status" value="1"/>
</dbReference>
<keyword evidence="2" id="KW-0808">Transferase</keyword>
<keyword evidence="5" id="KW-0547">Nucleotide-binding</keyword>
<evidence type="ECO:0000256" key="7">
    <source>
        <dbReference type="ARBA" id="ARBA00022840"/>
    </source>
</evidence>
<reference evidence="11 12" key="2">
    <citation type="submission" date="2019-01" db="EMBL/GenBank/DDBJ databases">
        <title>Tautonia sociabilis, a novel thermotolerant planctomycete of Isosphaeraceae family, isolated from a 4000 m deep subterranean habitat.</title>
        <authorList>
            <person name="Kovaleva O.L."/>
            <person name="Elcheninov A.G."/>
            <person name="Van Heerden E."/>
            <person name="Toshchakov S.V."/>
            <person name="Novikov A."/>
            <person name="Bonch-Osmolovskaya E.A."/>
            <person name="Kublanov I.V."/>
        </authorList>
    </citation>
    <scope>NUCLEOTIDE SEQUENCE [LARGE SCALE GENOMIC DNA]</scope>
    <source>
        <strain evidence="11 12">GM2012</strain>
    </source>
</reference>
<comment type="caution">
    <text evidence="11">The sequence shown here is derived from an EMBL/GenBank/DDBJ whole genome shotgun (WGS) entry which is preliminary data.</text>
</comment>
<evidence type="ECO:0000256" key="5">
    <source>
        <dbReference type="ARBA" id="ARBA00022741"/>
    </source>
</evidence>
<dbReference type="EC" id="2.7.6.1" evidence="1"/>
<dbReference type="SUPFAM" id="SSF53271">
    <property type="entry name" value="PRTase-like"/>
    <property type="match status" value="2"/>
</dbReference>
<dbReference type="InterPro" id="IPR029099">
    <property type="entry name" value="Pribosyltran_N"/>
</dbReference>
<evidence type="ECO:0000256" key="4">
    <source>
        <dbReference type="ARBA" id="ARBA00022727"/>
    </source>
</evidence>
<dbReference type="Gene3D" id="3.40.50.2020">
    <property type="match status" value="2"/>
</dbReference>
<keyword evidence="6 11" id="KW-0418">Kinase</keyword>
<dbReference type="Pfam" id="PF14572">
    <property type="entry name" value="Pribosyl_synth"/>
    <property type="match status" value="1"/>
</dbReference>
<gene>
    <name evidence="11" type="ORF">TsocGM_09140</name>
</gene>
<dbReference type="Proteomes" id="UP000280296">
    <property type="component" value="Unassembled WGS sequence"/>
</dbReference>
<dbReference type="GO" id="GO:0006164">
    <property type="term" value="P:purine nucleotide biosynthetic process"/>
    <property type="evidence" value="ECO:0007669"/>
    <property type="project" value="TreeGrafter"/>
</dbReference>
<dbReference type="EMBL" id="RYZH01000014">
    <property type="protein sequence ID" value="RUL88095.1"/>
    <property type="molecule type" value="Genomic_DNA"/>
</dbReference>
<dbReference type="GO" id="GO:0006015">
    <property type="term" value="P:5-phosphoribose 1-diphosphate biosynthetic process"/>
    <property type="evidence" value="ECO:0007669"/>
    <property type="project" value="TreeGrafter"/>
</dbReference>
<dbReference type="SMART" id="SM01400">
    <property type="entry name" value="Pribosyltran_N"/>
    <property type="match status" value="1"/>
</dbReference>
<dbReference type="RefSeq" id="WP_126725004.1">
    <property type="nucleotide sequence ID" value="NZ_RYZH01000014.1"/>
</dbReference>
<dbReference type="GO" id="GO:0009156">
    <property type="term" value="P:ribonucleoside monophosphate biosynthetic process"/>
    <property type="evidence" value="ECO:0007669"/>
    <property type="project" value="InterPro"/>
</dbReference>
<dbReference type="PROSITE" id="PS00114">
    <property type="entry name" value="PRPP_SYNTHASE"/>
    <property type="match status" value="1"/>
</dbReference>
<sequence length="350" mass="38582">MDRSLICTSAKERDPFGEMKIFAGSASQGLARSICRHLGVSLAKSETKVFSEGNIFVRVLENVRGRDVYIVQGTEQPVNDNLMELLFWIDAFKRASATQVTAVIPFFSYAKGDKKDEPRVSIRARVIADALEAVGADRVLTMDLHSPQIQGFFKIPVDHLYAGPVLTAYFRKLRLPDLVVAAPDVGFAKPAQRYADLMGCNLVIGNKTRPDHEERAEILDIIGEVEGKNVLIVDDFTISGGTLIEMAHACKARGAKDVYACVSHGVFSKGSAEKIRNSPIKTLVLTDTIGNWPEPLAPNCRRVSVSRLFAEAILSIHQRESVSRLFDTEVEPELVEECADDEPTPARSPR</sequence>
<dbReference type="GO" id="GO:0005737">
    <property type="term" value="C:cytoplasm"/>
    <property type="evidence" value="ECO:0007669"/>
    <property type="project" value="TreeGrafter"/>
</dbReference>
<keyword evidence="4" id="KW-0545">Nucleotide biosynthesis</keyword>
<dbReference type="InterPro" id="IPR000836">
    <property type="entry name" value="PRTase_dom"/>
</dbReference>
<keyword evidence="12" id="KW-1185">Reference proteome</keyword>
<dbReference type="InterPro" id="IPR005946">
    <property type="entry name" value="Rib-P_diPkinase"/>
</dbReference>
<dbReference type="AlphaFoldDB" id="A0A432MLT0"/>
<evidence type="ECO:0000256" key="1">
    <source>
        <dbReference type="ARBA" id="ARBA00013247"/>
    </source>
</evidence>
<dbReference type="GO" id="GO:0000287">
    <property type="term" value="F:magnesium ion binding"/>
    <property type="evidence" value="ECO:0007669"/>
    <property type="project" value="InterPro"/>
</dbReference>
<dbReference type="NCBIfam" id="TIGR01251">
    <property type="entry name" value="ribP_PPkin"/>
    <property type="match status" value="1"/>
</dbReference>
<organism evidence="11 12">
    <name type="scientific">Tautonia sociabilis</name>
    <dbReference type="NCBI Taxonomy" id="2080755"/>
    <lineage>
        <taxon>Bacteria</taxon>
        <taxon>Pseudomonadati</taxon>
        <taxon>Planctomycetota</taxon>
        <taxon>Planctomycetia</taxon>
        <taxon>Isosphaerales</taxon>
        <taxon>Isosphaeraceae</taxon>
        <taxon>Tautonia</taxon>
    </lineage>
</organism>
<dbReference type="InterPro" id="IPR000842">
    <property type="entry name" value="PRib_PP_synth_CS"/>
</dbReference>
<evidence type="ECO:0000256" key="2">
    <source>
        <dbReference type="ARBA" id="ARBA00022679"/>
    </source>
</evidence>
<protein>
    <recommendedName>
        <fullName evidence="1">ribose-phosphate diphosphokinase</fullName>
        <ecNumber evidence="1">2.7.6.1</ecNumber>
    </recommendedName>
</protein>
<comment type="catalytic activity">
    <reaction evidence="9">
        <text>D-ribose 5-phosphate + ATP = 5-phospho-alpha-D-ribose 1-diphosphate + AMP + H(+)</text>
        <dbReference type="Rhea" id="RHEA:15609"/>
        <dbReference type="ChEBI" id="CHEBI:15378"/>
        <dbReference type="ChEBI" id="CHEBI:30616"/>
        <dbReference type="ChEBI" id="CHEBI:58017"/>
        <dbReference type="ChEBI" id="CHEBI:78346"/>
        <dbReference type="ChEBI" id="CHEBI:456215"/>
        <dbReference type="EC" id="2.7.6.1"/>
    </reaction>
</comment>
<dbReference type="GO" id="GO:0004749">
    <property type="term" value="F:ribose phosphate diphosphokinase activity"/>
    <property type="evidence" value="ECO:0007669"/>
    <property type="project" value="UniProtKB-EC"/>
</dbReference>
<evidence type="ECO:0000313" key="12">
    <source>
        <dbReference type="Proteomes" id="UP000280296"/>
    </source>
</evidence>
<evidence type="ECO:0000256" key="8">
    <source>
        <dbReference type="ARBA" id="ARBA00022842"/>
    </source>
</evidence>
<reference evidence="11 12" key="1">
    <citation type="submission" date="2018-12" db="EMBL/GenBank/DDBJ databases">
        <authorList>
            <person name="Toschakov S.V."/>
        </authorList>
    </citation>
    <scope>NUCLEOTIDE SEQUENCE [LARGE SCALE GENOMIC DNA]</scope>
    <source>
        <strain evidence="11 12">GM2012</strain>
    </source>
</reference>